<evidence type="ECO:0000313" key="9">
    <source>
        <dbReference type="EMBL" id="MYD91326.1"/>
    </source>
</evidence>
<evidence type="ECO:0000256" key="5">
    <source>
        <dbReference type="ARBA" id="ARBA00022989"/>
    </source>
</evidence>
<feature type="transmembrane region" description="Helical" evidence="7">
    <location>
        <begin position="211"/>
        <end position="230"/>
    </location>
</feature>
<comment type="subcellular location">
    <subcellularLocation>
        <location evidence="1 7">Cell membrane</location>
        <topology evidence="1 7">Multi-pass membrane protein</topology>
    </subcellularLocation>
</comment>
<feature type="transmembrane region" description="Helical" evidence="7">
    <location>
        <begin position="21"/>
        <end position="49"/>
    </location>
</feature>
<gene>
    <name evidence="9" type="ORF">F4Y08_13480</name>
</gene>
<comment type="similarity">
    <text evidence="7">Belongs to the binding-protein-dependent transport system permease family.</text>
</comment>
<dbReference type="GO" id="GO:0055085">
    <property type="term" value="P:transmembrane transport"/>
    <property type="evidence" value="ECO:0007669"/>
    <property type="project" value="InterPro"/>
</dbReference>
<keyword evidence="3" id="KW-1003">Cell membrane</keyword>
<feature type="transmembrane region" description="Helical" evidence="7">
    <location>
        <begin position="85"/>
        <end position="104"/>
    </location>
</feature>
<feature type="transmembrane region" description="Helical" evidence="7">
    <location>
        <begin position="266"/>
        <end position="286"/>
    </location>
</feature>
<dbReference type="InterPro" id="IPR035906">
    <property type="entry name" value="MetI-like_sf"/>
</dbReference>
<evidence type="ECO:0000256" key="7">
    <source>
        <dbReference type="RuleBase" id="RU363032"/>
    </source>
</evidence>
<dbReference type="PANTHER" id="PTHR30193">
    <property type="entry name" value="ABC TRANSPORTER PERMEASE PROTEIN"/>
    <property type="match status" value="1"/>
</dbReference>
<evidence type="ECO:0000256" key="6">
    <source>
        <dbReference type="ARBA" id="ARBA00023136"/>
    </source>
</evidence>
<dbReference type="SUPFAM" id="SSF161098">
    <property type="entry name" value="MetI-like"/>
    <property type="match status" value="1"/>
</dbReference>
<dbReference type="InterPro" id="IPR051393">
    <property type="entry name" value="ABC_transporter_permease"/>
</dbReference>
<dbReference type="CDD" id="cd06261">
    <property type="entry name" value="TM_PBP2"/>
    <property type="match status" value="1"/>
</dbReference>
<name>A0A6B1DWF5_9CHLR</name>
<dbReference type="InterPro" id="IPR000515">
    <property type="entry name" value="MetI-like"/>
</dbReference>
<keyword evidence="6 7" id="KW-0472">Membrane</keyword>
<feature type="transmembrane region" description="Helical" evidence="7">
    <location>
        <begin position="116"/>
        <end position="137"/>
    </location>
</feature>
<dbReference type="GO" id="GO:0005886">
    <property type="term" value="C:plasma membrane"/>
    <property type="evidence" value="ECO:0007669"/>
    <property type="project" value="UniProtKB-SubCell"/>
</dbReference>
<evidence type="ECO:0000256" key="2">
    <source>
        <dbReference type="ARBA" id="ARBA00022448"/>
    </source>
</evidence>
<reference evidence="9" key="1">
    <citation type="submission" date="2019-09" db="EMBL/GenBank/DDBJ databases">
        <title>Characterisation of the sponge microbiome using genome-centric metagenomics.</title>
        <authorList>
            <person name="Engelberts J.P."/>
            <person name="Robbins S.J."/>
            <person name="De Goeij J.M."/>
            <person name="Aranda M."/>
            <person name="Bell S.C."/>
            <person name="Webster N.S."/>
        </authorList>
    </citation>
    <scope>NUCLEOTIDE SEQUENCE</scope>
    <source>
        <strain evidence="9">SB0662_bin_9</strain>
    </source>
</reference>
<dbReference type="PROSITE" id="PS50928">
    <property type="entry name" value="ABC_TM1"/>
    <property type="match status" value="1"/>
</dbReference>
<dbReference type="EMBL" id="VXPY01000094">
    <property type="protein sequence ID" value="MYD91326.1"/>
    <property type="molecule type" value="Genomic_DNA"/>
</dbReference>
<organism evidence="9">
    <name type="scientific">Caldilineaceae bacterium SB0662_bin_9</name>
    <dbReference type="NCBI Taxonomy" id="2605258"/>
    <lineage>
        <taxon>Bacteria</taxon>
        <taxon>Bacillati</taxon>
        <taxon>Chloroflexota</taxon>
        <taxon>Caldilineae</taxon>
        <taxon>Caldilineales</taxon>
        <taxon>Caldilineaceae</taxon>
    </lineage>
</organism>
<evidence type="ECO:0000256" key="1">
    <source>
        <dbReference type="ARBA" id="ARBA00004651"/>
    </source>
</evidence>
<sequence length="305" mass="34134">MAIAASGRTMRKAKIQETITAYLFVAPWIVGFLAFIGGPIIVSFALSFFRWKIINTPRFVGFDHYVAMFTTDELFLHSVGVTFRFVLYSVVLGNLISLSLALLLNQRIRGIGIWRTIFYLPAVVSGVAGSVLWLWMYGGELGIFNNLLIAVGLEPQAWLWDKRLVLGSLVGKSLWNIGVPMVIYMAALQGLPQDLYEAADLDNAGEWTKFLSITLPLISPVIFFNLVMGIISQIQTFAEPYIMTKGGPSNATLFLGLYLYENAFHFLKMGYASAMAWIMFLIIYVLTMGQFGLAKHWVYYEGQSA</sequence>
<comment type="caution">
    <text evidence="9">The sequence shown here is derived from an EMBL/GenBank/DDBJ whole genome shotgun (WGS) entry which is preliminary data.</text>
</comment>
<evidence type="ECO:0000256" key="4">
    <source>
        <dbReference type="ARBA" id="ARBA00022692"/>
    </source>
</evidence>
<keyword evidence="5 7" id="KW-1133">Transmembrane helix</keyword>
<dbReference type="PANTHER" id="PTHR30193:SF1">
    <property type="entry name" value="ABC TRANSPORTER PERMEASE PROTEIN YESP-RELATED"/>
    <property type="match status" value="1"/>
</dbReference>
<feature type="domain" description="ABC transmembrane type-1" evidence="8">
    <location>
        <begin position="79"/>
        <end position="290"/>
    </location>
</feature>
<accession>A0A6B1DWF5</accession>
<dbReference type="AlphaFoldDB" id="A0A6B1DWF5"/>
<dbReference type="Gene3D" id="1.10.3720.10">
    <property type="entry name" value="MetI-like"/>
    <property type="match status" value="1"/>
</dbReference>
<proteinExistence type="inferred from homology"/>
<keyword evidence="4 7" id="KW-0812">Transmembrane</keyword>
<keyword evidence="2 7" id="KW-0813">Transport</keyword>
<protein>
    <submittedName>
        <fullName evidence="9">Sugar ABC transporter permease</fullName>
    </submittedName>
</protein>
<dbReference type="Pfam" id="PF00528">
    <property type="entry name" value="BPD_transp_1"/>
    <property type="match status" value="1"/>
</dbReference>
<evidence type="ECO:0000259" key="8">
    <source>
        <dbReference type="PROSITE" id="PS50928"/>
    </source>
</evidence>
<evidence type="ECO:0000256" key="3">
    <source>
        <dbReference type="ARBA" id="ARBA00022475"/>
    </source>
</evidence>